<comment type="caution">
    <text evidence="5">The sequence shown here is derived from an EMBL/GenBank/DDBJ whole genome shotgun (WGS) entry which is preliminary data.</text>
</comment>
<dbReference type="Proteomes" id="UP000828390">
    <property type="component" value="Unassembled WGS sequence"/>
</dbReference>
<gene>
    <name evidence="5" type="ORF">DPMN_134217</name>
</gene>
<dbReference type="PROSITE" id="PS01186">
    <property type="entry name" value="EGF_2"/>
    <property type="match status" value="1"/>
</dbReference>
<reference evidence="5" key="2">
    <citation type="submission" date="2020-11" db="EMBL/GenBank/DDBJ databases">
        <authorList>
            <person name="McCartney M.A."/>
            <person name="Auch B."/>
            <person name="Kono T."/>
            <person name="Mallez S."/>
            <person name="Becker A."/>
            <person name="Gohl D.M."/>
            <person name="Silverstein K.A.T."/>
            <person name="Koren S."/>
            <person name="Bechman K.B."/>
            <person name="Herman A."/>
            <person name="Abrahante J.E."/>
            <person name="Garbe J."/>
        </authorList>
    </citation>
    <scope>NUCLEOTIDE SEQUENCE</scope>
    <source>
        <strain evidence="5">Duluth1</strain>
        <tissue evidence="5">Whole animal</tissue>
    </source>
</reference>
<feature type="domain" description="WSC" evidence="4">
    <location>
        <begin position="114"/>
        <end position="202"/>
    </location>
</feature>
<keyword evidence="2" id="KW-1015">Disulfide bond</keyword>
<evidence type="ECO:0000259" key="3">
    <source>
        <dbReference type="PROSITE" id="PS50026"/>
    </source>
</evidence>
<dbReference type="Pfam" id="PF00008">
    <property type="entry name" value="EGF"/>
    <property type="match status" value="1"/>
</dbReference>
<evidence type="ECO:0000256" key="1">
    <source>
        <dbReference type="ARBA" id="ARBA00022737"/>
    </source>
</evidence>
<keyword evidence="6" id="KW-1185">Reference proteome</keyword>
<dbReference type="PANTHER" id="PTHR45964:SF5">
    <property type="entry name" value="WSCD FAMILY MEMBER CG9164"/>
    <property type="match status" value="1"/>
</dbReference>
<evidence type="ECO:0008006" key="7">
    <source>
        <dbReference type="Google" id="ProtNLM"/>
    </source>
</evidence>
<evidence type="ECO:0000256" key="2">
    <source>
        <dbReference type="PROSITE-ProRule" id="PRU00076"/>
    </source>
</evidence>
<evidence type="ECO:0000313" key="6">
    <source>
        <dbReference type="Proteomes" id="UP000828390"/>
    </source>
</evidence>
<dbReference type="InterPro" id="IPR051589">
    <property type="entry name" value="Sialate-O-sulfotransferase"/>
</dbReference>
<dbReference type="PROSITE" id="PS00022">
    <property type="entry name" value="EGF_1"/>
    <property type="match status" value="1"/>
</dbReference>
<dbReference type="SMART" id="SM00321">
    <property type="entry name" value="WSC"/>
    <property type="match status" value="1"/>
</dbReference>
<dbReference type="Gene3D" id="2.10.25.10">
    <property type="entry name" value="Laminin"/>
    <property type="match status" value="1"/>
</dbReference>
<keyword evidence="2" id="KW-0245">EGF-like domain</keyword>
<evidence type="ECO:0000259" key="4">
    <source>
        <dbReference type="PROSITE" id="PS51212"/>
    </source>
</evidence>
<keyword evidence="1" id="KW-0677">Repeat</keyword>
<dbReference type="AlphaFoldDB" id="A0A9D4G1M1"/>
<dbReference type="Pfam" id="PF01822">
    <property type="entry name" value="WSC"/>
    <property type="match status" value="1"/>
</dbReference>
<dbReference type="EMBL" id="JAIWYP010000006">
    <property type="protein sequence ID" value="KAH3805907.1"/>
    <property type="molecule type" value="Genomic_DNA"/>
</dbReference>
<proteinExistence type="predicted"/>
<dbReference type="SMART" id="SM00181">
    <property type="entry name" value="EGF"/>
    <property type="match status" value="1"/>
</dbReference>
<dbReference type="SUPFAM" id="SSF57196">
    <property type="entry name" value="EGF/Laminin"/>
    <property type="match status" value="1"/>
</dbReference>
<name>A0A9D4G1M1_DREPO</name>
<protein>
    <recommendedName>
        <fullName evidence="7">EGF-like domain-containing protein</fullName>
    </recommendedName>
</protein>
<feature type="disulfide bond" evidence="2">
    <location>
        <begin position="102"/>
        <end position="111"/>
    </location>
</feature>
<organism evidence="5 6">
    <name type="scientific">Dreissena polymorpha</name>
    <name type="common">Zebra mussel</name>
    <name type="synonym">Mytilus polymorpha</name>
    <dbReference type="NCBI Taxonomy" id="45954"/>
    <lineage>
        <taxon>Eukaryota</taxon>
        <taxon>Metazoa</taxon>
        <taxon>Spiralia</taxon>
        <taxon>Lophotrochozoa</taxon>
        <taxon>Mollusca</taxon>
        <taxon>Bivalvia</taxon>
        <taxon>Autobranchia</taxon>
        <taxon>Heteroconchia</taxon>
        <taxon>Euheterodonta</taxon>
        <taxon>Imparidentia</taxon>
        <taxon>Neoheterodontei</taxon>
        <taxon>Myida</taxon>
        <taxon>Dreissenoidea</taxon>
        <taxon>Dreissenidae</taxon>
        <taxon>Dreissena</taxon>
    </lineage>
</organism>
<sequence length="220" mass="24927">MVSDEKYNANDDTAVYLTINNIHDCHTLQEDLDKLMKWEHLRDIEFNPIISSKMFAYAIRSYFLVAIVAASLWRTPCRNNPCQNGGACYSFPNHSEEFVCICTAGWDGQFCTTPFRYMGCFTDTSTRIMHVRLPDSKSNSPMECAARCHGYAYSGTQVGIECYCGDCLNAVKRPDSECIKACPGDSSKYCGADWRMSVYSNRAVGMPREEGKLWFRNNTV</sequence>
<feature type="domain" description="EGF-like" evidence="3">
    <location>
        <begin position="73"/>
        <end position="112"/>
    </location>
</feature>
<comment type="caution">
    <text evidence="2">Lacks conserved residue(s) required for the propagation of feature annotation.</text>
</comment>
<dbReference type="PANTHER" id="PTHR45964">
    <property type="entry name" value="WSCD FAMILY MEMBER CG9164"/>
    <property type="match status" value="1"/>
</dbReference>
<reference evidence="5" key="1">
    <citation type="journal article" date="2019" name="bioRxiv">
        <title>The Genome of the Zebra Mussel, Dreissena polymorpha: A Resource for Invasive Species Research.</title>
        <authorList>
            <person name="McCartney M.A."/>
            <person name="Auch B."/>
            <person name="Kono T."/>
            <person name="Mallez S."/>
            <person name="Zhang Y."/>
            <person name="Obille A."/>
            <person name="Becker A."/>
            <person name="Abrahante J.E."/>
            <person name="Garbe J."/>
            <person name="Badalamenti J.P."/>
            <person name="Herman A."/>
            <person name="Mangelson H."/>
            <person name="Liachko I."/>
            <person name="Sullivan S."/>
            <person name="Sone E.D."/>
            <person name="Koren S."/>
            <person name="Silverstein K.A.T."/>
            <person name="Beckman K.B."/>
            <person name="Gohl D.M."/>
        </authorList>
    </citation>
    <scope>NUCLEOTIDE SEQUENCE</scope>
    <source>
        <strain evidence="5">Duluth1</strain>
        <tissue evidence="5">Whole animal</tissue>
    </source>
</reference>
<evidence type="ECO:0000313" key="5">
    <source>
        <dbReference type="EMBL" id="KAH3805907.1"/>
    </source>
</evidence>
<dbReference type="InterPro" id="IPR002889">
    <property type="entry name" value="WSC_carb-bd"/>
</dbReference>
<dbReference type="PROSITE" id="PS50026">
    <property type="entry name" value="EGF_3"/>
    <property type="match status" value="1"/>
</dbReference>
<accession>A0A9D4G1M1</accession>
<dbReference type="PROSITE" id="PS51212">
    <property type="entry name" value="WSC"/>
    <property type="match status" value="1"/>
</dbReference>
<dbReference type="InterPro" id="IPR000742">
    <property type="entry name" value="EGF"/>
</dbReference>